<dbReference type="PANTHER" id="PTHR47505">
    <property type="entry name" value="DNA UTILIZATION PROTEIN YHGH"/>
    <property type="match status" value="1"/>
</dbReference>
<evidence type="ECO:0000259" key="3">
    <source>
        <dbReference type="Pfam" id="PF00156"/>
    </source>
</evidence>
<protein>
    <submittedName>
        <fullName evidence="4">ComF family protein</fullName>
    </submittedName>
</protein>
<dbReference type="PANTHER" id="PTHR47505:SF1">
    <property type="entry name" value="DNA UTILIZATION PROTEIN YHGH"/>
    <property type="match status" value="1"/>
</dbReference>
<dbReference type="InterPro" id="IPR000836">
    <property type="entry name" value="PRTase_dom"/>
</dbReference>
<dbReference type="EMBL" id="JABRWJ010000002">
    <property type="protein sequence ID" value="NRF66763.1"/>
    <property type="molecule type" value="Genomic_DNA"/>
</dbReference>
<reference evidence="4 5" key="1">
    <citation type="submission" date="2020-05" db="EMBL/GenBank/DDBJ databases">
        <title>Aquincola sp. isolate from soil.</title>
        <authorList>
            <person name="Han J."/>
            <person name="Kim D.-U."/>
        </authorList>
    </citation>
    <scope>NUCLEOTIDE SEQUENCE [LARGE SCALE GENOMIC DNA]</scope>
    <source>
        <strain evidence="4 5">S2</strain>
    </source>
</reference>
<name>A0ABX2EDS0_9BURK</name>
<proteinExistence type="inferred from homology"/>
<dbReference type="InterPro" id="IPR029057">
    <property type="entry name" value="PRTase-like"/>
</dbReference>
<feature type="domain" description="Phosphoribosyltransferase" evidence="3">
    <location>
        <begin position="194"/>
        <end position="241"/>
    </location>
</feature>
<comment type="caution">
    <text evidence="4">The sequence shown here is derived from an EMBL/GenBank/DDBJ whole genome shotgun (WGS) entry which is preliminary data.</text>
</comment>
<evidence type="ECO:0000313" key="5">
    <source>
        <dbReference type="Proteomes" id="UP000737171"/>
    </source>
</evidence>
<dbReference type="Pfam" id="PF00156">
    <property type="entry name" value="Pribosyltran"/>
    <property type="match status" value="1"/>
</dbReference>
<feature type="region of interest" description="Disordered" evidence="2">
    <location>
        <begin position="1"/>
        <end position="20"/>
    </location>
</feature>
<accession>A0ABX2EDS0</accession>
<dbReference type="RefSeq" id="WP_173121869.1">
    <property type="nucleotide sequence ID" value="NZ_JABRWJ010000002.1"/>
</dbReference>
<sequence length="245" mass="26457">MSSTPRPRSAPAAASSGRPGWPRQCPLCRGWTTQALCADCLQRFSAPVPRCGSCARRLGLAVARCADCLREPPPFERCLCAGDYGFPWDRLITAFKFHAQVELAPALALALQTAVERADGLRVDLVLPVPLSAARLAERGHHQAWEIARRVARGCGLAARADALLRLRDTAHQVGLSRRERAANLRDAMWIEPSRVATLHGRRIALVDDVLTTGATVAAAAEVLRQAGAASVDVWVVARTPDPHD</sequence>
<dbReference type="SUPFAM" id="SSF53271">
    <property type="entry name" value="PRTase-like"/>
    <property type="match status" value="1"/>
</dbReference>
<organism evidence="4 5">
    <name type="scientific">Pseudaquabacterium terrae</name>
    <dbReference type="NCBI Taxonomy" id="2732868"/>
    <lineage>
        <taxon>Bacteria</taxon>
        <taxon>Pseudomonadati</taxon>
        <taxon>Pseudomonadota</taxon>
        <taxon>Betaproteobacteria</taxon>
        <taxon>Burkholderiales</taxon>
        <taxon>Sphaerotilaceae</taxon>
        <taxon>Pseudaquabacterium</taxon>
    </lineage>
</organism>
<dbReference type="InterPro" id="IPR051910">
    <property type="entry name" value="ComF/GntX_DNA_util-trans"/>
</dbReference>
<keyword evidence="5" id="KW-1185">Reference proteome</keyword>
<evidence type="ECO:0000313" key="4">
    <source>
        <dbReference type="EMBL" id="NRF66763.1"/>
    </source>
</evidence>
<dbReference type="CDD" id="cd06223">
    <property type="entry name" value="PRTases_typeI"/>
    <property type="match status" value="1"/>
</dbReference>
<evidence type="ECO:0000256" key="1">
    <source>
        <dbReference type="ARBA" id="ARBA00008007"/>
    </source>
</evidence>
<dbReference type="Proteomes" id="UP000737171">
    <property type="component" value="Unassembled WGS sequence"/>
</dbReference>
<comment type="similarity">
    <text evidence="1">Belongs to the ComF/GntX family.</text>
</comment>
<dbReference type="Gene3D" id="3.40.50.2020">
    <property type="match status" value="1"/>
</dbReference>
<gene>
    <name evidence="4" type="ORF">HLB44_07195</name>
</gene>
<evidence type="ECO:0000256" key="2">
    <source>
        <dbReference type="SAM" id="MobiDB-lite"/>
    </source>
</evidence>